<protein>
    <submittedName>
        <fullName evidence="2">Uncharacterized protein</fullName>
    </submittedName>
</protein>
<feature type="compositionally biased region" description="Basic and acidic residues" evidence="1">
    <location>
        <begin position="49"/>
        <end position="59"/>
    </location>
</feature>
<evidence type="ECO:0000313" key="3">
    <source>
        <dbReference type="Proteomes" id="UP001303473"/>
    </source>
</evidence>
<proteinExistence type="predicted"/>
<name>A0AAN6MX31_9PEZI</name>
<evidence type="ECO:0000313" key="2">
    <source>
        <dbReference type="EMBL" id="KAK3934108.1"/>
    </source>
</evidence>
<dbReference type="Proteomes" id="UP001303473">
    <property type="component" value="Unassembled WGS sequence"/>
</dbReference>
<evidence type="ECO:0000256" key="1">
    <source>
        <dbReference type="SAM" id="MobiDB-lite"/>
    </source>
</evidence>
<sequence length="59" mass="6207">MSNGQPNGATAPTDKSSPDNPPTDDSPPDNPPPDPTSNNGANIFMEDVLEQREPSDNES</sequence>
<comment type="caution">
    <text evidence="2">The sequence shown here is derived from an EMBL/GenBank/DDBJ whole genome shotgun (WGS) entry which is preliminary data.</text>
</comment>
<organism evidence="2 3">
    <name type="scientific">Diplogelasinospora grovesii</name>
    <dbReference type="NCBI Taxonomy" id="303347"/>
    <lineage>
        <taxon>Eukaryota</taxon>
        <taxon>Fungi</taxon>
        <taxon>Dikarya</taxon>
        <taxon>Ascomycota</taxon>
        <taxon>Pezizomycotina</taxon>
        <taxon>Sordariomycetes</taxon>
        <taxon>Sordariomycetidae</taxon>
        <taxon>Sordariales</taxon>
        <taxon>Diplogelasinosporaceae</taxon>
        <taxon>Diplogelasinospora</taxon>
    </lineage>
</organism>
<feature type="compositionally biased region" description="Polar residues" evidence="1">
    <location>
        <begin position="1"/>
        <end position="10"/>
    </location>
</feature>
<keyword evidence="3" id="KW-1185">Reference proteome</keyword>
<accession>A0AAN6MX31</accession>
<dbReference type="EMBL" id="MU854027">
    <property type="protein sequence ID" value="KAK3934108.1"/>
    <property type="molecule type" value="Genomic_DNA"/>
</dbReference>
<reference evidence="3" key="1">
    <citation type="journal article" date="2023" name="Mol. Phylogenet. Evol.">
        <title>Genome-scale phylogeny and comparative genomics of the fungal order Sordariales.</title>
        <authorList>
            <person name="Hensen N."/>
            <person name="Bonometti L."/>
            <person name="Westerberg I."/>
            <person name="Brannstrom I.O."/>
            <person name="Guillou S."/>
            <person name="Cros-Aarteil S."/>
            <person name="Calhoun S."/>
            <person name="Haridas S."/>
            <person name="Kuo A."/>
            <person name="Mondo S."/>
            <person name="Pangilinan J."/>
            <person name="Riley R."/>
            <person name="LaButti K."/>
            <person name="Andreopoulos B."/>
            <person name="Lipzen A."/>
            <person name="Chen C."/>
            <person name="Yan M."/>
            <person name="Daum C."/>
            <person name="Ng V."/>
            <person name="Clum A."/>
            <person name="Steindorff A."/>
            <person name="Ohm R.A."/>
            <person name="Martin F."/>
            <person name="Silar P."/>
            <person name="Natvig D.O."/>
            <person name="Lalanne C."/>
            <person name="Gautier V."/>
            <person name="Ament-Velasquez S.L."/>
            <person name="Kruys A."/>
            <person name="Hutchinson M.I."/>
            <person name="Powell A.J."/>
            <person name="Barry K."/>
            <person name="Miller A.N."/>
            <person name="Grigoriev I.V."/>
            <person name="Debuchy R."/>
            <person name="Gladieux P."/>
            <person name="Hiltunen Thoren M."/>
            <person name="Johannesson H."/>
        </authorList>
    </citation>
    <scope>NUCLEOTIDE SEQUENCE [LARGE SCALE GENOMIC DNA]</scope>
    <source>
        <strain evidence="3">CBS 340.73</strain>
    </source>
</reference>
<dbReference type="AlphaFoldDB" id="A0AAN6MX31"/>
<gene>
    <name evidence="2" type="ORF">QBC46DRAFT_347986</name>
</gene>
<feature type="region of interest" description="Disordered" evidence="1">
    <location>
        <begin position="1"/>
        <end position="59"/>
    </location>
</feature>
<feature type="compositionally biased region" description="Pro residues" evidence="1">
    <location>
        <begin position="19"/>
        <end position="35"/>
    </location>
</feature>